<sequence>MFFSSYFADRIAQAIPRRGYAAAVETAAKGRAGGAVKRRPVKEEVTWMPDPKTGFFRPGNRRDEMDAAELRAVMLRRKNSRPTAPR</sequence>
<dbReference type="Proteomes" id="UP001057402">
    <property type="component" value="Chromosome 9"/>
</dbReference>
<dbReference type="EMBL" id="CM042888">
    <property type="protein sequence ID" value="KAI4326456.1"/>
    <property type="molecule type" value="Genomic_DNA"/>
</dbReference>
<gene>
    <name evidence="1" type="ORF">MLD38_031769</name>
</gene>
<protein>
    <submittedName>
        <fullName evidence="1">Uncharacterized protein</fullName>
    </submittedName>
</protein>
<proteinExistence type="predicted"/>
<evidence type="ECO:0000313" key="1">
    <source>
        <dbReference type="EMBL" id="KAI4326456.1"/>
    </source>
</evidence>
<accession>A0ACB9MRV7</accession>
<evidence type="ECO:0000313" key="2">
    <source>
        <dbReference type="Proteomes" id="UP001057402"/>
    </source>
</evidence>
<comment type="caution">
    <text evidence="1">The sequence shown here is derived from an EMBL/GenBank/DDBJ whole genome shotgun (WGS) entry which is preliminary data.</text>
</comment>
<keyword evidence="2" id="KW-1185">Reference proteome</keyword>
<organism evidence="1 2">
    <name type="scientific">Melastoma candidum</name>
    <dbReference type="NCBI Taxonomy" id="119954"/>
    <lineage>
        <taxon>Eukaryota</taxon>
        <taxon>Viridiplantae</taxon>
        <taxon>Streptophyta</taxon>
        <taxon>Embryophyta</taxon>
        <taxon>Tracheophyta</taxon>
        <taxon>Spermatophyta</taxon>
        <taxon>Magnoliopsida</taxon>
        <taxon>eudicotyledons</taxon>
        <taxon>Gunneridae</taxon>
        <taxon>Pentapetalae</taxon>
        <taxon>rosids</taxon>
        <taxon>malvids</taxon>
        <taxon>Myrtales</taxon>
        <taxon>Melastomataceae</taxon>
        <taxon>Melastomatoideae</taxon>
        <taxon>Melastomateae</taxon>
        <taxon>Melastoma</taxon>
    </lineage>
</organism>
<name>A0ACB9MRV7_9MYRT</name>
<reference evidence="2" key="1">
    <citation type="journal article" date="2023" name="Front. Plant Sci.">
        <title>Chromosomal-level genome assembly of Melastoma candidum provides insights into trichome evolution.</title>
        <authorList>
            <person name="Zhong Y."/>
            <person name="Wu W."/>
            <person name="Sun C."/>
            <person name="Zou P."/>
            <person name="Liu Y."/>
            <person name="Dai S."/>
            <person name="Zhou R."/>
        </authorList>
    </citation>
    <scope>NUCLEOTIDE SEQUENCE [LARGE SCALE GENOMIC DNA]</scope>
</reference>